<accession>A0ABP0JYW0</accession>
<gene>
    <name evidence="1" type="ORF">CCMP2556_LOCUS13690</name>
</gene>
<keyword evidence="2" id="KW-1185">Reference proteome</keyword>
<dbReference type="EMBL" id="CAXAMN010006891">
    <property type="protein sequence ID" value="CAK9019532.1"/>
    <property type="molecule type" value="Genomic_DNA"/>
</dbReference>
<evidence type="ECO:0000313" key="1">
    <source>
        <dbReference type="EMBL" id="CAK9019532.1"/>
    </source>
</evidence>
<evidence type="ECO:0000313" key="2">
    <source>
        <dbReference type="Proteomes" id="UP001642484"/>
    </source>
</evidence>
<comment type="caution">
    <text evidence="1">The sequence shown here is derived from an EMBL/GenBank/DDBJ whole genome shotgun (WGS) entry which is preliminary data.</text>
</comment>
<sequence length="64" mass="7946">MRLRRRWRKTTASSYRTLRLMPAAPSCWKKPWPCATRRSPSCRPRWTPFGKRRRTWPGRWSWSR</sequence>
<organism evidence="1 2">
    <name type="scientific">Durusdinium trenchii</name>
    <dbReference type="NCBI Taxonomy" id="1381693"/>
    <lineage>
        <taxon>Eukaryota</taxon>
        <taxon>Sar</taxon>
        <taxon>Alveolata</taxon>
        <taxon>Dinophyceae</taxon>
        <taxon>Suessiales</taxon>
        <taxon>Symbiodiniaceae</taxon>
        <taxon>Durusdinium</taxon>
    </lineage>
</organism>
<proteinExistence type="predicted"/>
<name>A0ABP0JYW0_9DINO</name>
<reference evidence="1 2" key="1">
    <citation type="submission" date="2024-02" db="EMBL/GenBank/DDBJ databases">
        <authorList>
            <person name="Chen Y."/>
            <person name="Shah S."/>
            <person name="Dougan E. K."/>
            <person name="Thang M."/>
            <person name="Chan C."/>
        </authorList>
    </citation>
    <scope>NUCLEOTIDE SEQUENCE [LARGE SCALE GENOMIC DNA]</scope>
</reference>
<protein>
    <submittedName>
        <fullName evidence="1">Uncharacterized protein</fullName>
    </submittedName>
</protein>
<dbReference type="Proteomes" id="UP001642484">
    <property type="component" value="Unassembled WGS sequence"/>
</dbReference>